<comment type="caution">
    <text evidence="2">The sequence shown here is derived from an EMBL/GenBank/DDBJ whole genome shotgun (WGS) entry which is preliminary data.</text>
</comment>
<reference evidence="2 3" key="1">
    <citation type="submission" date="2024-01" db="EMBL/GenBank/DDBJ databases">
        <title>Genome assemblies of Stephania.</title>
        <authorList>
            <person name="Yang L."/>
        </authorList>
    </citation>
    <scope>NUCLEOTIDE SEQUENCE [LARGE SCALE GENOMIC DNA]</scope>
    <source>
        <strain evidence="2">QJT</strain>
        <tissue evidence="2">Leaf</tissue>
    </source>
</reference>
<evidence type="ECO:0000313" key="3">
    <source>
        <dbReference type="Proteomes" id="UP001417504"/>
    </source>
</evidence>
<dbReference type="Pfam" id="PF25019">
    <property type="entry name" value="LRR_R13L1-DRL21"/>
    <property type="match status" value="1"/>
</dbReference>
<organism evidence="2 3">
    <name type="scientific">Stephania japonica</name>
    <dbReference type="NCBI Taxonomy" id="461633"/>
    <lineage>
        <taxon>Eukaryota</taxon>
        <taxon>Viridiplantae</taxon>
        <taxon>Streptophyta</taxon>
        <taxon>Embryophyta</taxon>
        <taxon>Tracheophyta</taxon>
        <taxon>Spermatophyta</taxon>
        <taxon>Magnoliopsida</taxon>
        <taxon>Ranunculales</taxon>
        <taxon>Menispermaceae</taxon>
        <taxon>Menispermoideae</taxon>
        <taxon>Cissampelideae</taxon>
        <taxon>Stephania</taxon>
    </lineage>
</organism>
<dbReference type="EMBL" id="JBBNAE010000007">
    <property type="protein sequence ID" value="KAK9110128.1"/>
    <property type="molecule type" value="Genomic_DNA"/>
</dbReference>
<gene>
    <name evidence="2" type="ORF">Sjap_018188</name>
</gene>
<evidence type="ECO:0000259" key="1">
    <source>
        <dbReference type="Pfam" id="PF25019"/>
    </source>
</evidence>
<keyword evidence="3" id="KW-1185">Reference proteome</keyword>
<dbReference type="PANTHER" id="PTHR47186">
    <property type="entry name" value="LEUCINE-RICH REPEAT-CONTAINING PROTEIN 57"/>
    <property type="match status" value="1"/>
</dbReference>
<dbReference type="Gene3D" id="3.80.10.10">
    <property type="entry name" value="Ribonuclease Inhibitor"/>
    <property type="match status" value="1"/>
</dbReference>
<dbReference type="Proteomes" id="UP001417504">
    <property type="component" value="Unassembled WGS sequence"/>
</dbReference>
<dbReference type="SUPFAM" id="SSF52047">
    <property type="entry name" value="RNI-like"/>
    <property type="match status" value="1"/>
</dbReference>
<sequence>MEKVRDVSHVHKAKLMEKKKVYQLKMVWNEGAESAVEGKKTDYSEVVEAIELPPNLIKLTVNGFPGVKLPLTKWLANGSLSYLVEIKLDECSNLEEIPPIWHIQPSIETLEFSWMDKVKVLGGKCTSTRALVAPRLKHLTLRHMRVLEEWVENSTTTQNSFPFLEELIVEECSMLRIAPSDFLAVKEIKLNCVGKEGVSSLLRQLSSLAYLKKLRVENCRELSLTLTSSFPYLKEIYIAGIGGLDMMCSSANNDPRRHHLPSLTSLHVVHVPEFTALPKGFLQSNSSEYLQSVSIQFCDKFQGLMWKGRSFHYSSPLISRKSKFVVALIWSP</sequence>
<evidence type="ECO:0000313" key="2">
    <source>
        <dbReference type="EMBL" id="KAK9110128.1"/>
    </source>
</evidence>
<dbReference type="InterPro" id="IPR032675">
    <property type="entry name" value="LRR_dom_sf"/>
</dbReference>
<name>A0AAP0I7I7_9MAGN</name>
<dbReference type="AlphaFoldDB" id="A0AAP0I7I7"/>
<protein>
    <recommendedName>
        <fullName evidence="1">R13L1/DRL21-like LRR repeat region domain-containing protein</fullName>
    </recommendedName>
</protein>
<proteinExistence type="predicted"/>
<dbReference type="PANTHER" id="PTHR47186:SF3">
    <property type="entry name" value="OS09G0267800 PROTEIN"/>
    <property type="match status" value="1"/>
</dbReference>
<dbReference type="InterPro" id="IPR056789">
    <property type="entry name" value="LRR_R13L1-DRL21"/>
</dbReference>
<feature type="domain" description="R13L1/DRL21-like LRR repeat region" evidence="1">
    <location>
        <begin position="1"/>
        <end position="114"/>
    </location>
</feature>
<accession>A0AAP0I7I7</accession>